<accession>A0A9I9CKF7</accession>
<dbReference type="Gramene" id="MELO3C005048.2.1">
    <property type="protein sequence ID" value="MELO3C005048.2.1"/>
    <property type="gene ID" value="MELO3C005048.2"/>
</dbReference>
<name>A0A9I9CKF7_CUCME</name>
<organism evidence="1">
    <name type="scientific">Cucumis melo</name>
    <name type="common">Muskmelon</name>
    <dbReference type="NCBI Taxonomy" id="3656"/>
    <lineage>
        <taxon>Eukaryota</taxon>
        <taxon>Viridiplantae</taxon>
        <taxon>Streptophyta</taxon>
        <taxon>Embryophyta</taxon>
        <taxon>Tracheophyta</taxon>
        <taxon>Spermatophyta</taxon>
        <taxon>Magnoliopsida</taxon>
        <taxon>eudicotyledons</taxon>
        <taxon>Gunneridae</taxon>
        <taxon>Pentapetalae</taxon>
        <taxon>rosids</taxon>
        <taxon>fabids</taxon>
        <taxon>Cucurbitales</taxon>
        <taxon>Cucurbitaceae</taxon>
        <taxon>Benincaseae</taxon>
        <taxon>Cucumis</taxon>
    </lineage>
</organism>
<dbReference type="AlphaFoldDB" id="A0A9I9CKF7"/>
<sequence>MSDRDSPRILHGIGDAVRSKRSFLRHFWFIENDVRSNGRSGTISDLSGMASRVKGALDVFVLGQKFFYKIDVSVLRNTEPKQKRKRKRRSVWPMKRREEKLSAVVAVRLPSCLSRCLPPHIPI</sequence>
<evidence type="ECO:0000313" key="1">
    <source>
        <dbReference type="EnsemblPlants" id="MELO3C005048.2.1"/>
    </source>
</evidence>
<dbReference type="EnsemblPlants" id="MELO3C005048.2.1">
    <property type="protein sequence ID" value="MELO3C005048.2.1"/>
    <property type="gene ID" value="MELO3C005048.2"/>
</dbReference>
<reference evidence="1" key="1">
    <citation type="submission" date="2023-03" db="UniProtKB">
        <authorList>
            <consortium name="EnsemblPlants"/>
        </authorList>
    </citation>
    <scope>IDENTIFICATION</scope>
</reference>
<protein>
    <submittedName>
        <fullName evidence="1">Uncharacterized protein</fullName>
    </submittedName>
</protein>
<proteinExistence type="predicted"/>